<keyword evidence="5" id="KW-0378">Hydrolase</keyword>
<dbReference type="Gene3D" id="3.40.710.10">
    <property type="entry name" value="DD-peptidase/beta-lactamase superfamily"/>
    <property type="match status" value="1"/>
</dbReference>
<dbReference type="GO" id="GO:0016020">
    <property type="term" value="C:membrane"/>
    <property type="evidence" value="ECO:0007669"/>
    <property type="project" value="UniProtKB-SubCell"/>
</dbReference>
<dbReference type="PANTHER" id="PTHR46825:SF11">
    <property type="entry name" value="PENICILLIN-BINDING PROTEIN 4"/>
    <property type="match status" value="1"/>
</dbReference>
<comment type="subcellular location">
    <subcellularLocation>
        <location evidence="1">Membrane</location>
    </subcellularLocation>
</comment>
<evidence type="ECO:0000313" key="6">
    <source>
        <dbReference type="Proteomes" id="UP000283576"/>
    </source>
</evidence>
<dbReference type="AlphaFoldDB" id="A0A2T4T008"/>
<keyword evidence="2 3" id="KW-0472">Membrane</keyword>
<evidence type="ECO:0000313" key="5">
    <source>
        <dbReference type="EMBL" id="RIL44417.1"/>
    </source>
</evidence>
<comment type="caution">
    <text evidence="5">The sequence shown here is derived from an EMBL/GenBank/DDBJ whole genome shotgun (WGS) entry which is preliminary data.</text>
</comment>
<dbReference type="GO" id="GO:0016787">
    <property type="term" value="F:hydrolase activity"/>
    <property type="evidence" value="ECO:0007669"/>
    <property type="project" value="UniProtKB-KW"/>
</dbReference>
<organism evidence="5 6">
    <name type="scientific">Staphylococcus gallinarum</name>
    <dbReference type="NCBI Taxonomy" id="1293"/>
    <lineage>
        <taxon>Bacteria</taxon>
        <taxon>Bacillati</taxon>
        <taxon>Bacillota</taxon>
        <taxon>Bacilli</taxon>
        <taxon>Bacillales</taxon>
        <taxon>Staphylococcaceae</taxon>
        <taxon>Staphylococcus</taxon>
    </lineage>
</organism>
<gene>
    <name evidence="5" type="ORF">BUZ01_00160</name>
</gene>
<dbReference type="InterPro" id="IPR001466">
    <property type="entry name" value="Beta-lactam-related"/>
</dbReference>
<evidence type="ECO:0000259" key="4">
    <source>
        <dbReference type="Pfam" id="PF00144"/>
    </source>
</evidence>
<dbReference type="Proteomes" id="UP000283576">
    <property type="component" value="Unassembled WGS sequence"/>
</dbReference>
<protein>
    <submittedName>
        <fullName evidence="5">Class A beta-lactamase-related serine hydrolase</fullName>
    </submittedName>
</protein>
<keyword evidence="3" id="KW-0812">Transmembrane</keyword>
<dbReference type="EMBL" id="QXRZ01000001">
    <property type="protein sequence ID" value="RIL44417.1"/>
    <property type="molecule type" value="Genomic_DNA"/>
</dbReference>
<dbReference type="PANTHER" id="PTHR46825">
    <property type="entry name" value="D-ALANYL-D-ALANINE-CARBOXYPEPTIDASE/ENDOPEPTIDASE AMPH"/>
    <property type="match status" value="1"/>
</dbReference>
<feature type="domain" description="Beta-lactamase-related" evidence="4">
    <location>
        <begin position="86"/>
        <end position="366"/>
    </location>
</feature>
<evidence type="ECO:0000256" key="3">
    <source>
        <dbReference type="SAM" id="Phobius"/>
    </source>
</evidence>
<keyword evidence="3" id="KW-1133">Transmembrane helix</keyword>
<feature type="transmembrane region" description="Helical" evidence="3">
    <location>
        <begin position="6"/>
        <end position="25"/>
    </location>
</feature>
<sequence>MTTRTIIRTIIAVFLITGIFLMAYYTSIQVFHNKNETRTTNKQQQNLDRKNNEANITLKLPTVMSNSPQIKDIDHYLSENEYNGTATIYENGQLKLNKGYGLQNFTKNRTNKPDTMYLTGSVQKLTTGIMIKQLEEEHKVDINQSIETYIPWFKTDKPITVKQLIFHKSGLAKYKPNLKYKKLDDAVTAIHKQGIDEAYYNKYRYNDANYLVLAQIIETITGKSFEENFDQRLLKPLHLQHTAFYNNPNFKHKMATGYKLNEGSEQPHAQRTKYLNHYYGAGNLYMTPLDMCKLVYGLQNNQFFNSQVTGPLIHESYTKSYPIPYRYGFYTFADKNRINGKFFGQTFTVYFNNRYIIVLGSNYETFDFKNENLLEYIYKNILNQIGTYNEVGVPYQVGNQ</sequence>
<dbReference type="InterPro" id="IPR012338">
    <property type="entry name" value="Beta-lactam/transpept-like"/>
</dbReference>
<proteinExistence type="predicted"/>
<evidence type="ECO:0000256" key="2">
    <source>
        <dbReference type="ARBA" id="ARBA00023136"/>
    </source>
</evidence>
<accession>A0A2T4T008</accession>
<dbReference type="RefSeq" id="WP_107589493.1">
    <property type="nucleotide sequence ID" value="NZ_JAIEXT010000003.1"/>
</dbReference>
<dbReference type="SUPFAM" id="SSF56601">
    <property type="entry name" value="beta-lactamase/transpeptidase-like"/>
    <property type="match status" value="1"/>
</dbReference>
<name>A0A2T4T008_STAGA</name>
<evidence type="ECO:0000256" key="1">
    <source>
        <dbReference type="ARBA" id="ARBA00004370"/>
    </source>
</evidence>
<reference evidence="5 6" key="1">
    <citation type="journal article" date="2016" name="Front. Microbiol.">
        <title>Comprehensive Phylogenetic Analysis of Bovine Non-aureus Staphylococci Species Based on Whole-Genome Sequencing.</title>
        <authorList>
            <person name="Naushad S."/>
            <person name="Barkema H.W."/>
            <person name="Luby C."/>
            <person name="Condas L.A."/>
            <person name="Nobrega D.B."/>
            <person name="Carson D.A."/>
            <person name="De Buck J."/>
        </authorList>
    </citation>
    <scope>NUCLEOTIDE SEQUENCE [LARGE SCALE GENOMIC DNA]</scope>
    <source>
        <strain evidence="5 6">SNUC 1388</strain>
    </source>
</reference>
<dbReference type="Pfam" id="PF00144">
    <property type="entry name" value="Beta-lactamase"/>
    <property type="match status" value="1"/>
</dbReference>
<dbReference type="InterPro" id="IPR050491">
    <property type="entry name" value="AmpC-like"/>
</dbReference>